<dbReference type="GO" id="GO:0051213">
    <property type="term" value="F:dioxygenase activity"/>
    <property type="evidence" value="ECO:0007669"/>
    <property type="project" value="InterPro"/>
</dbReference>
<dbReference type="RefSeq" id="XP_002681296.1">
    <property type="nucleotide sequence ID" value="XM_002681250.1"/>
</dbReference>
<name>D2V317_NAEGR</name>
<gene>
    <name evidence="2" type="ORF">NAEGRDRAFT_63194</name>
</gene>
<dbReference type="eggNOG" id="ENOG502QTDK">
    <property type="taxonomic scope" value="Eukaryota"/>
</dbReference>
<feature type="domain" description="Fe2OG dioxygenase" evidence="1">
    <location>
        <begin position="132"/>
        <end position="235"/>
    </location>
</feature>
<dbReference type="InterPro" id="IPR037151">
    <property type="entry name" value="AlkB-like_sf"/>
</dbReference>
<keyword evidence="3" id="KW-1185">Reference proteome</keyword>
<reference evidence="2 3" key="1">
    <citation type="journal article" date="2010" name="Cell">
        <title>The genome of Naegleria gruberi illuminates early eukaryotic versatility.</title>
        <authorList>
            <person name="Fritz-Laylin L.K."/>
            <person name="Prochnik S.E."/>
            <person name="Ginger M.L."/>
            <person name="Dacks J.B."/>
            <person name="Carpenter M.L."/>
            <person name="Field M.C."/>
            <person name="Kuo A."/>
            <person name="Paredez A."/>
            <person name="Chapman J."/>
            <person name="Pham J."/>
            <person name="Shu S."/>
            <person name="Neupane R."/>
            <person name="Cipriano M."/>
            <person name="Mancuso J."/>
            <person name="Tu H."/>
            <person name="Salamov A."/>
            <person name="Lindquist E."/>
            <person name="Shapiro H."/>
            <person name="Lucas S."/>
            <person name="Grigoriev I.V."/>
            <person name="Cande W.Z."/>
            <person name="Fulton C."/>
            <person name="Rokhsar D.S."/>
            <person name="Dawson S.C."/>
        </authorList>
    </citation>
    <scope>NUCLEOTIDE SEQUENCE [LARGE SCALE GENOMIC DNA]</scope>
    <source>
        <strain evidence="2 3">NEG-M</strain>
    </source>
</reference>
<dbReference type="PROSITE" id="PS51471">
    <property type="entry name" value="FE2OG_OXY"/>
    <property type="match status" value="1"/>
</dbReference>
<dbReference type="VEuPathDB" id="AmoebaDB:NAEGRDRAFT_63194"/>
<dbReference type="SUPFAM" id="SSF51197">
    <property type="entry name" value="Clavaminate synthase-like"/>
    <property type="match status" value="1"/>
</dbReference>
<dbReference type="GO" id="GO:0006307">
    <property type="term" value="P:DNA alkylation repair"/>
    <property type="evidence" value="ECO:0007669"/>
    <property type="project" value="InterPro"/>
</dbReference>
<dbReference type="PANTHER" id="PTHR31212">
    <property type="entry name" value="ALPHA-KETOGLUTARATE-DEPENDENT DIOXYGENASE ALKB HOMOLOG 3"/>
    <property type="match status" value="1"/>
</dbReference>
<dbReference type="PANTHER" id="PTHR31212:SF4">
    <property type="entry name" value="ALPHA-KETOGLUTARATE-DEPENDENT DIOXYGENASE ALKB HOMOLOG 3"/>
    <property type="match status" value="1"/>
</dbReference>
<evidence type="ECO:0000259" key="1">
    <source>
        <dbReference type="PROSITE" id="PS51471"/>
    </source>
</evidence>
<dbReference type="OrthoDB" id="445341at2759"/>
<accession>D2V317</accession>
<dbReference type="Proteomes" id="UP000006671">
    <property type="component" value="Unassembled WGS sequence"/>
</dbReference>
<dbReference type="KEGG" id="ngr:NAEGRDRAFT_63194"/>
<protein>
    <submittedName>
        <fullName evidence="2">Predicted protein</fullName>
    </submittedName>
</protein>
<evidence type="ECO:0000313" key="3">
    <source>
        <dbReference type="Proteomes" id="UP000006671"/>
    </source>
</evidence>
<organism evidence="3">
    <name type="scientific">Naegleria gruberi</name>
    <name type="common">Amoeba</name>
    <dbReference type="NCBI Taxonomy" id="5762"/>
    <lineage>
        <taxon>Eukaryota</taxon>
        <taxon>Discoba</taxon>
        <taxon>Heterolobosea</taxon>
        <taxon>Tetramitia</taxon>
        <taxon>Eutetramitia</taxon>
        <taxon>Vahlkampfiidae</taxon>
        <taxon>Naegleria</taxon>
    </lineage>
</organism>
<dbReference type="OMA" id="TQHHWQH"/>
<dbReference type="InterPro" id="IPR005123">
    <property type="entry name" value="Oxoglu/Fe-dep_dioxygenase_dom"/>
</dbReference>
<dbReference type="InterPro" id="IPR027450">
    <property type="entry name" value="AlkB-like"/>
</dbReference>
<evidence type="ECO:0000313" key="2">
    <source>
        <dbReference type="EMBL" id="EFC48552.1"/>
    </source>
</evidence>
<dbReference type="EMBL" id="GG738850">
    <property type="protein sequence ID" value="EFC48552.1"/>
    <property type="molecule type" value="Genomic_DNA"/>
</dbReference>
<dbReference type="InParanoid" id="D2V317"/>
<dbReference type="Gene3D" id="2.60.120.590">
    <property type="entry name" value="Alpha-ketoglutarate-dependent dioxygenase AlkB-like"/>
    <property type="match status" value="1"/>
</dbReference>
<proteinExistence type="predicted"/>
<dbReference type="InterPro" id="IPR032854">
    <property type="entry name" value="ALKBH3"/>
</dbReference>
<dbReference type="AlphaFoldDB" id="D2V317"/>
<dbReference type="Pfam" id="PF13532">
    <property type="entry name" value="2OG-FeII_Oxy_2"/>
    <property type="match status" value="1"/>
</dbReference>
<dbReference type="GeneID" id="8862316"/>
<sequence length="236" mass="27398">MVDETREKNQSTVMNSNVVLNIPINLVIHPLVSKPSYIIKEASIGVQVQYFERFLHAHFASILFKKFNESMDLFTKDQLVIHGKHIEAPRKTLSYSDSNIVYSYSGMQRSSIPWFPELLKLKTLIQEKTGEVFNYALVNVYDNGNDYIGWHSDKTKDLVENSSIVSLTLGETRPFQFKPSEGKQKNSDKSIITKYLPNGSMIIMNWNTQFYYKHCLPKRKNISKQRINITFRHVKV</sequence>